<dbReference type="Proteomes" id="UP001064971">
    <property type="component" value="Chromosome"/>
</dbReference>
<evidence type="ECO:0000313" key="1">
    <source>
        <dbReference type="EMBL" id="BDP40888.1"/>
    </source>
</evidence>
<name>A0ABM8ABA3_9DEIO</name>
<evidence type="ECO:0000313" key="2">
    <source>
        <dbReference type="Proteomes" id="UP001064971"/>
    </source>
</evidence>
<accession>A0ABM8ABA3</accession>
<evidence type="ECO:0008006" key="3">
    <source>
        <dbReference type="Google" id="ProtNLM"/>
    </source>
</evidence>
<organism evidence="1 2">
    <name type="scientific">Deinococcus aetherius</name>
    <dbReference type="NCBI Taxonomy" id="200252"/>
    <lineage>
        <taxon>Bacteria</taxon>
        <taxon>Thermotogati</taxon>
        <taxon>Deinococcota</taxon>
        <taxon>Deinococci</taxon>
        <taxon>Deinococcales</taxon>
        <taxon>Deinococcaceae</taxon>
        <taxon>Deinococcus</taxon>
    </lineage>
</organism>
<dbReference type="EMBL" id="AP026560">
    <property type="protein sequence ID" value="BDP40888.1"/>
    <property type="molecule type" value="Genomic_DNA"/>
</dbReference>
<keyword evidence="2" id="KW-1185">Reference proteome</keyword>
<sequence>MRRALRSPFTFMVVIFTAGGEEDIGGRITARTETNKRARSLEKTSSQEFVSLVQRASGTLGV</sequence>
<protein>
    <recommendedName>
        <fullName evidence="3">Secreted protein</fullName>
    </recommendedName>
</protein>
<reference evidence="1" key="1">
    <citation type="submission" date="2022-07" db="EMBL/GenBank/DDBJ databases">
        <title>Complete Genome Sequence of the Radioresistant Bacterium Deinococcus aetherius ST0316, Isolated from the Air Dust collected in Lower Stratosphere above Japan.</title>
        <authorList>
            <person name="Satoh K."/>
            <person name="Hagiwara K."/>
            <person name="Katsumata K."/>
            <person name="Kubo A."/>
            <person name="Yokobori S."/>
            <person name="Yamagishi A."/>
            <person name="Oono Y."/>
            <person name="Narumi I."/>
        </authorList>
    </citation>
    <scope>NUCLEOTIDE SEQUENCE</scope>
    <source>
        <strain evidence="1">ST0316</strain>
    </source>
</reference>
<gene>
    <name evidence="1" type="ORF">DAETH_08570</name>
</gene>
<proteinExistence type="predicted"/>